<keyword evidence="2" id="KW-1185">Reference proteome</keyword>
<gene>
    <name evidence="1" type="ORF">ElyMa_004320200</name>
</gene>
<evidence type="ECO:0008006" key="3">
    <source>
        <dbReference type="Google" id="ProtNLM"/>
    </source>
</evidence>
<sequence length="119" mass="13612">MRPLNDVAENEDKDQFYFALQGALDRIPGHDVLLLVGDFNAKIGNNNINKIKTEKTMGKNEEVMAIDEFNQAMGDIAKETLGYQEAKKTEWITPGTWRAIEDRKQIKKKMLETTSPRLK</sequence>
<dbReference type="EMBL" id="BMAT01008707">
    <property type="protein sequence ID" value="GFR91106.1"/>
    <property type="molecule type" value="Genomic_DNA"/>
</dbReference>
<reference evidence="1 2" key="1">
    <citation type="journal article" date="2021" name="Elife">
        <title>Chloroplast acquisition without the gene transfer in kleptoplastic sea slugs, Plakobranchus ocellatus.</title>
        <authorList>
            <person name="Maeda T."/>
            <person name="Takahashi S."/>
            <person name="Yoshida T."/>
            <person name="Shimamura S."/>
            <person name="Takaki Y."/>
            <person name="Nagai Y."/>
            <person name="Toyoda A."/>
            <person name="Suzuki Y."/>
            <person name="Arimoto A."/>
            <person name="Ishii H."/>
            <person name="Satoh N."/>
            <person name="Nishiyama T."/>
            <person name="Hasebe M."/>
            <person name="Maruyama T."/>
            <person name="Minagawa J."/>
            <person name="Obokata J."/>
            <person name="Shigenobu S."/>
        </authorList>
    </citation>
    <scope>NUCLEOTIDE SEQUENCE [LARGE SCALE GENOMIC DNA]</scope>
</reference>
<evidence type="ECO:0000313" key="1">
    <source>
        <dbReference type="EMBL" id="GFR91106.1"/>
    </source>
</evidence>
<evidence type="ECO:0000313" key="2">
    <source>
        <dbReference type="Proteomes" id="UP000762676"/>
    </source>
</evidence>
<dbReference type="InterPro" id="IPR036691">
    <property type="entry name" value="Endo/exonu/phosph_ase_sf"/>
</dbReference>
<protein>
    <recommendedName>
        <fullName evidence="3">Endonuclease/exonuclease/phosphatase domain-containing protein</fullName>
    </recommendedName>
</protein>
<name>A0AAV4H0M5_9GAST</name>
<accession>A0AAV4H0M5</accession>
<comment type="caution">
    <text evidence="1">The sequence shown here is derived from an EMBL/GenBank/DDBJ whole genome shotgun (WGS) entry which is preliminary data.</text>
</comment>
<organism evidence="1 2">
    <name type="scientific">Elysia marginata</name>
    <dbReference type="NCBI Taxonomy" id="1093978"/>
    <lineage>
        <taxon>Eukaryota</taxon>
        <taxon>Metazoa</taxon>
        <taxon>Spiralia</taxon>
        <taxon>Lophotrochozoa</taxon>
        <taxon>Mollusca</taxon>
        <taxon>Gastropoda</taxon>
        <taxon>Heterobranchia</taxon>
        <taxon>Euthyneura</taxon>
        <taxon>Panpulmonata</taxon>
        <taxon>Sacoglossa</taxon>
        <taxon>Placobranchoidea</taxon>
        <taxon>Plakobranchidae</taxon>
        <taxon>Elysia</taxon>
    </lineage>
</organism>
<dbReference type="Proteomes" id="UP000762676">
    <property type="component" value="Unassembled WGS sequence"/>
</dbReference>
<dbReference type="AlphaFoldDB" id="A0AAV4H0M5"/>
<dbReference type="SUPFAM" id="SSF56219">
    <property type="entry name" value="DNase I-like"/>
    <property type="match status" value="1"/>
</dbReference>
<proteinExistence type="predicted"/>